<name>A0A2Z5MT95_BURPY</name>
<dbReference type="PANTHER" id="PTHR33375">
    <property type="entry name" value="CHROMOSOME-PARTITIONING PROTEIN PARB-RELATED"/>
    <property type="match status" value="1"/>
</dbReference>
<dbReference type="AlphaFoldDB" id="A0A2Z5MT95"/>
<dbReference type="RefSeq" id="WP_114176934.1">
    <property type="nucleotide sequence ID" value="NZ_CP024902.1"/>
</dbReference>
<dbReference type="OrthoDB" id="8636102at2"/>
<dbReference type="SUPFAM" id="SSF110849">
    <property type="entry name" value="ParB/Sulfiredoxin"/>
    <property type="match status" value="1"/>
</dbReference>
<dbReference type="CDD" id="cd16387">
    <property type="entry name" value="ParB_N_Srx"/>
    <property type="match status" value="1"/>
</dbReference>
<dbReference type="Pfam" id="PF17762">
    <property type="entry name" value="HTH_ParB"/>
    <property type="match status" value="1"/>
</dbReference>
<dbReference type="GO" id="GO:0005694">
    <property type="term" value="C:chromosome"/>
    <property type="evidence" value="ECO:0007669"/>
    <property type="project" value="TreeGrafter"/>
</dbReference>
<feature type="domain" description="ParB/Spo0J HTH" evidence="2">
    <location>
        <begin position="127"/>
        <end position="208"/>
    </location>
</feature>
<dbReference type="PANTHER" id="PTHR33375:SF1">
    <property type="entry name" value="CHROMOSOME-PARTITIONING PROTEIN PARB-RELATED"/>
    <property type="match status" value="1"/>
</dbReference>
<dbReference type="Gene3D" id="3.90.1530.10">
    <property type="entry name" value="Conserved hypothetical protein from pyrococcus furiosus pfu- 392566-001, ParB domain"/>
    <property type="match status" value="1"/>
</dbReference>
<accession>A0A2Z5MT95</accession>
<feature type="region of interest" description="Disordered" evidence="1">
    <location>
        <begin position="211"/>
        <end position="231"/>
    </location>
</feature>
<reference evidence="3 4" key="1">
    <citation type="journal article" date="2018" name="ISME J.">
        <title>Involvement of Burkholderiaceae and sulfurous volatiles in disease-suppressive soils.</title>
        <authorList>
            <person name="Carrion V.J."/>
            <person name="Cordovez V."/>
            <person name="Tyc O."/>
            <person name="Etalo D.W."/>
            <person name="de Bruijn I."/>
            <person name="de Jager V.C."/>
            <person name="Medema M.H."/>
            <person name="Eberl L."/>
            <person name="Raaijmakers J.M."/>
        </authorList>
    </citation>
    <scope>NUCLEOTIDE SEQUENCE [LARGE SCALE GENOMIC DNA]</scope>
    <source>
        <strain evidence="4">mHSR5</strain>
    </source>
</reference>
<dbReference type="Gene3D" id="1.10.10.2830">
    <property type="match status" value="1"/>
</dbReference>
<dbReference type="GO" id="GO:0007059">
    <property type="term" value="P:chromosome segregation"/>
    <property type="evidence" value="ECO:0007669"/>
    <property type="project" value="TreeGrafter"/>
</dbReference>
<dbReference type="InterPro" id="IPR050336">
    <property type="entry name" value="Chromosome_partition/occlusion"/>
</dbReference>
<gene>
    <name evidence="3" type="ORF">CUJ89_08530</name>
</gene>
<dbReference type="EMBL" id="CP024902">
    <property type="protein sequence ID" value="AXF20520.1"/>
    <property type="molecule type" value="Genomic_DNA"/>
</dbReference>
<dbReference type="InterPro" id="IPR041468">
    <property type="entry name" value="HTH_ParB/Spo0J"/>
</dbReference>
<evidence type="ECO:0000256" key="1">
    <source>
        <dbReference type="SAM" id="MobiDB-lite"/>
    </source>
</evidence>
<evidence type="ECO:0000259" key="2">
    <source>
        <dbReference type="Pfam" id="PF17762"/>
    </source>
</evidence>
<sequence length="281" mass="30876">MAKNSIDAYGAAGKSNVLFFDPDALTLITDPAHPLFDRRALLPFDEAMVRNIRHRGVLETILVHKDPESGDVIIVDGRRRVIAAREANRRLRDEGLPPVMVPALPKRGKQAELAGMMVATNEHREHDSPINRAEKMQRLRDLGYSDEQIAAEFRIEPPTVASSLRLLDCTAAVRDALEADQITVSNALKLAKLPPDQQREKVKEVIAAAEGKQGHERSRAQKAALTGNAAPRMRTRKQIAAELEKVTGERADALRWVLGVSGDALSVEAADPRQLSIDEAS</sequence>
<proteinExistence type="predicted"/>
<dbReference type="Proteomes" id="UP000253104">
    <property type="component" value="Chromosome mHSR5_A"/>
</dbReference>
<organism evidence="3 4">
    <name type="scientific">Burkholderia pyrrocinia</name>
    <name type="common">Pseudomonas pyrrocinia</name>
    <dbReference type="NCBI Taxonomy" id="60550"/>
    <lineage>
        <taxon>Bacteria</taxon>
        <taxon>Pseudomonadati</taxon>
        <taxon>Pseudomonadota</taxon>
        <taxon>Betaproteobacteria</taxon>
        <taxon>Burkholderiales</taxon>
        <taxon>Burkholderiaceae</taxon>
        <taxon>Burkholderia</taxon>
        <taxon>Burkholderia cepacia complex</taxon>
    </lineage>
</organism>
<evidence type="ECO:0000313" key="3">
    <source>
        <dbReference type="EMBL" id="AXF20520.1"/>
    </source>
</evidence>
<dbReference type="SUPFAM" id="SSF109709">
    <property type="entry name" value="KorB DNA-binding domain-like"/>
    <property type="match status" value="1"/>
</dbReference>
<dbReference type="InterPro" id="IPR036086">
    <property type="entry name" value="ParB/Sulfiredoxin_sf"/>
</dbReference>
<evidence type="ECO:0000313" key="4">
    <source>
        <dbReference type="Proteomes" id="UP000253104"/>
    </source>
</evidence>
<protein>
    <recommendedName>
        <fullName evidence="2">ParB/Spo0J HTH domain-containing protein</fullName>
    </recommendedName>
</protein>